<dbReference type="InterPro" id="IPR000787">
    <property type="entry name" value="Peptidase_M29"/>
</dbReference>
<name>A0A429Z5T2_9ENTE</name>
<keyword evidence="11" id="KW-1185">Reference proteome</keyword>
<evidence type="ECO:0000256" key="1">
    <source>
        <dbReference type="ARBA" id="ARBA00001941"/>
    </source>
</evidence>
<dbReference type="PANTHER" id="PTHR34448">
    <property type="entry name" value="AMINOPEPTIDASE"/>
    <property type="match status" value="1"/>
</dbReference>
<dbReference type="GO" id="GO:0008237">
    <property type="term" value="F:metallopeptidase activity"/>
    <property type="evidence" value="ECO:0007669"/>
    <property type="project" value="UniProtKB-KW"/>
</dbReference>
<accession>A0A429Z5T2</accession>
<dbReference type="OrthoDB" id="9803993at2"/>
<dbReference type="AlphaFoldDB" id="A0A429Z5T2"/>
<evidence type="ECO:0000256" key="3">
    <source>
        <dbReference type="ARBA" id="ARBA00001947"/>
    </source>
</evidence>
<dbReference type="Gene3D" id="3.40.1830.10">
    <property type="entry name" value="Thermophilic metalloprotease (M29)"/>
    <property type="match status" value="1"/>
</dbReference>
<comment type="cofactor">
    <cofactor evidence="2">
        <name>Mg(2+)</name>
        <dbReference type="ChEBI" id="CHEBI:18420"/>
    </cofactor>
</comment>
<evidence type="ECO:0000256" key="6">
    <source>
        <dbReference type="ARBA" id="ARBA00022670"/>
    </source>
</evidence>
<reference evidence="10 11" key="1">
    <citation type="submission" date="2018-03" db="EMBL/GenBank/DDBJ databases">
        <authorList>
            <person name="Gulvik C.A."/>
        </authorList>
    </citation>
    <scope>NUCLEOTIDE SEQUENCE [LARGE SCALE GENOMIC DNA]</scope>
    <source>
        <strain evidence="10 11">JCM 31581</strain>
    </source>
</reference>
<evidence type="ECO:0000256" key="7">
    <source>
        <dbReference type="ARBA" id="ARBA00022723"/>
    </source>
</evidence>
<evidence type="ECO:0000256" key="8">
    <source>
        <dbReference type="ARBA" id="ARBA00022801"/>
    </source>
</evidence>
<keyword evidence="7" id="KW-0479">Metal-binding</keyword>
<dbReference type="InterPro" id="IPR035097">
    <property type="entry name" value="M29_N-terminal"/>
</dbReference>
<dbReference type="GO" id="GO:0046872">
    <property type="term" value="F:metal ion binding"/>
    <property type="evidence" value="ECO:0007669"/>
    <property type="project" value="UniProtKB-KW"/>
</dbReference>
<evidence type="ECO:0000313" key="10">
    <source>
        <dbReference type="EMBL" id="RST89019.1"/>
    </source>
</evidence>
<comment type="cofactor">
    <cofactor evidence="3">
        <name>Zn(2+)</name>
        <dbReference type="ChEBI" id="CHEBI:29105"/>
    </cofactor>
</comment>
<dbReference type="PRINTS" id="PR00919">
    <property type="entry name" value="THERMOPTASE"/>
</dbReference>
<gene>
    <name evidence="10" type="ORF">C7P63_07830</name>
</gene>
<evidence type="ECO:0000256" key="5">
    <source>
        <dbReference type="ARBA" id="ARBA00022438"/>
    </source>
</evidence>
<dbReference type="SUPFAM" id="SSF144052">
    <property type="entry name" value="Thermophilic metalloprotease-like"/>
    <property type="match status" value="1"/>
</dbReference>
<dbReference type="Proteomes" id="UP000277864">
    <property type="component" value="Unassembled WGS sequence"/>
</dbReference>
<evidence type="ECO:0000256" key="2">
    <source>
        <dbReference type="ARBA" id="ARBA00001946"/>
    </source>
</evidence>
<comment type="similarity">
    <text evidence="4">Belongs to the peptidase M29 family.</text>
</comment>
<comment type="caution">
    <text evidence="10">The sequence shown here is derived from an EMBL/GenBank/DDBJ whole genome shotgun (WGS) entry which is preliminary data.</text>
</comment>
<keyword evidence="9" id="KW-0482">Metalloprotease</keyword>
<dbReference type="EMBL" id="PXZH01000004">
    <property type="protein sequence ID" value="RST89019.1"/>
    <property type="molecule type" value="Genomic_DNA"/>
</dbReference>
<dbReference type="PANTHER" id="PTHR34448:SF3">
    <property type="entry name" value="AMINOPEPTIDASE AMPS"/>
    <property type="match status" value="1"/>
</dbReference>
<dbReference type="GO" id="GO:0004177">
    <property type="term" value="F:aminopeptidase activity"/>
    <property type="evidence" value="ECO:0007669"/>
    <property type="project" value="UniProtKB-KW"/>
</dbReference>
<comment type="cofactor">
    <cofactor evidence="1">
        <name>Co(2+)</name>
        <dbReference type="ChEBI" id="CHEBI:48828"/>
    </cofactor>
</comment>
<dbReference type="InterPro" id="IPR052170">
    <property type="entry name" value="M29_Exopeptidase"/>
</dbReference>
<keyword evidence="5 10" id="KW-0031">Aminopeptidase</keyword>
<evidence type="ECO:0000256" key="9">
    <source>
        <dbReference type="ARBA" id="ARBA00023049"/>
    </source>
</evidence>
<proteinExistence type="inferred from homology"/>
<protein>
    <submittedName>
        <fullName evidence="10">Aminopeptidase</fullName>
    </submittedName>
</protein>
<keyword evidence="6" id="KW-0645">Protease</keyword>
<sequence length="410" mass="45586">MKDFDKCLEKYAELIVKTGVNVQQNHTVLLEVSVTQAPLARLVVKKAYELGAKEVILRWNDDFILRQHVAHTDIDVLEHVPDYRLAEVDDWVEKGASRISIVSQDPGALAGVDSERVAAYQRFDRKFLFNLRQAGQANKISWTVIAAAGTEWAKLVFPELASEEEQVSALWDQIFKATHIYDEDPIASWKKHEAILAEKAAMLNKAQFKALHYQAPGTDFTVGLPDNHVWDSSRSINSRGEEFMANMPTEEVFTAPDFRHAEGTVSSTKPLSYAGTTITGMQFTFKDGEVVEASADQGESVLKSLLNSDPGSKRLGEVALVPDPSPISQSGITFYNTLFDENASNHLAFGNGYAFNIENGTNMSEEELEAIGLNRSINHVDFMIGSNQMDIDGIREDGTRVPIFRQGDWA</sequence>
<evidence type="ECO:0000313" key="11">
    <source>
        <dbReference type="Proteomes" id="UP000277864"/>
    </source>
</evidence>
<evidence type="ECO:0000256" key="4">
    <source>
        <dbReference type="ARBA" id="ARBA00008236"/>
    </source>
</evidence>
<dbReference type="GO" id="GO:0006508">
    <property type="term" value="P:proteolysis"/>
    <property type="evidence" value="ECO:0007669"/>
    <property type="project" value="UniProtKB-KW"/>
</dbReference>
<dbReference type="Pfam" id="PF02073">
    <property type="entry name" value="Peptidase_M29"/>
    <property type="match status" value="1"/>
</dbReference>
<keyword evidence="8" id="KW-0378">Hydrolase</keyword>
<organism evidence="10 11">
    <name type="scientific">Vagococcus humatus</name>
    <dbReference type="NCBI Taxonomy" id="1889241"/>
    <lineage>
        <taxon>Bacteria</taxon>
        <taxon>Bacillati</taxon>
        <taxon>Bacillota</taxon>
        <taxon>Bacilli</taxon>
        <taxon>Lactobacillales</taxon>
        <taxon>Enterococcaceae</taxon>
        <taxon>Vagococcus</taxon>
    </lineage>
</organism>